<evidence type="ECO:0000313" key="4">
    <source>
        <dbReference type="Proteomes" id="UP001454036"/>
    </source>
</evidence>
<organism evidence="3 4">
    <name type="scientific">Lithospermum erythrorhizon</name>
    <name type="common">Purple gromwell</name>
    <name type="synonym">Lithospermum officinale var. erythrorhizon</name>
    <dbReference type="NCBI Taxonomy" id="34254"/>
    <lineage>
        <taxon>Eukaryota</taxon>
        <taxon>Viridiplantae</taxon>
        <taxon>Streptophyta</taxon>
        <taxon>Embryophyta</taxon>
        <taxon>Tracheophyta</taxon>
        <taxon>Spermatophyta</taxon>
        <taxon>Magnoliopsida</taxon>
        <taxon>eudicotyledons</taxon>
        <taxon>Gunneridae</taxon>
        <taxon>Pentapetalae</taxon>
        <taxon>asterids</taxon>
        <taxon>lamiids</taxon>
        <taxon>Boraginales</taxon>
        <taxon>Boraginaceae</taxon>
        <taxon>Boraginoideae</taxon>
        <taxon>Lithospermeae</taxon>
        <taxon>Lithospermum</taxon>
    </lineage>
</organism>
<protein>
    <recommendedName>
        <fullName evidence="2">CCHC-type domain-containing protein</fullName>
    </recommendedName>
</protein>
<dbReference type="PROSITE" id="PS50158">
    <property type="entry name" value="ZF_CCHC"/>
    <property type="match status" value="1"/>
</dbReference>
<comment type="caution">
    <text evidence="3">The sequence shown here is derived from an EMBL/GenBank/DDBJ whole genome shotgun (WGS) entry which is preliminary data.</text>
</comment>
<gene>
    <name evidence="3" type="ORF">LIER_11684</name>
</gene>
<evidence type="ECO:0000256" key="1">
    <source>
        <dbReference type="PROSITE-ProRule" id="PRU00047"/>
    </source>
</evidence>
<keyword evidence="1" id="KW-0862">Zinc</keyword>
<dbReference type="AlphaFoldDB" id="A0AAV3PQU2"/>
<keyword evidence="4" id="KW-1185">Reference proteome</keyword>
<evidence type="ECO:0000313" key="3">
    <source>
        <dbReference type="EMBL" id="GAA0153448.1"/>
    </source>
</evidence>
<feature type="domain" description="CCHC-type" evidence="2">
    <location>
        <begin position="46"/>
        <end position="60"/>
    </location>
</feature>
<keyword evidence="1" id="KW-0863">Zinc-finger</keyword>
<dbReference type="InterPro" id="IPR001878">
    <property type="entry name" value="Znf_CCHC"/>
</dbReference>
<name>A0AAV3PQU2_LITER</name>
<dbReference type="GO" id="GO:0008270">
    <property type="term" value="F:zinc ion binding"/>
    <property type="evidence" value="ECO:0007669"/>
    <property type="project" value="UniProtKB-KW"/>
</dbReference>
<dbReference type="EMBL" id="BAABME010002181">
    <property type="protein sequence ID" value="GAA0153448.1"/>
    <property type="molecule type" value="Genomic_DNA"/>
</dbReference>
<dbReference type="SUPFAM" id="SSF57756">
    <property type="entry name" value="Retrovirus zinc finger-like domains"/>
    <property type="match status" value="1"/>
</dbReference>
<proteinExistence type="predicted"/>
<accession>A0AAV3PQU2</accession>
<keyword evidence="1" id="KW-0479">Metal-binding</keyword>
<dbReference type="GO" id="GO:0003676">
    <property type="term" value="F:nucleic acid binding"/>
    <property type="evidence" value="ECO:0007669"/>
    <property type="project" value="InterPro"/>
</dbReference>
<reference evidence="3 4" key="1">
    <citation type="submission" date="2024-01" db="EMBL/GenBank/DDBJ databases">
        <title>The complete chloroplast genome sequence of Lithospermum erythrorhizon: insights into the phylogenetic relationship among Boraginaceae species and the maternal lineages of purple gromwells.</title>
        <authorList>
            <person name="Okada T."/>
            <person name="Watanabe K."/>
        </authorList>
    </citation>
    <scope>NUCLEOTIDE SEQUENCE [LARGE SCALE GENOMIC DNA]</scope>
</reference>
<sequence>MQGGSHELTDNAEMPTRMFMEKVHYNKNNPMVKGDFRKKEDKSHLKCTNCGKVGHVKTGCFRIVRFPEWWENPKGNGQINRSKSVNVNNVSYEEQGEAKTPLDHTEEMVNFAIVKSLVVKSGGQVKLNNNIILVDWLLVPMFNYNLLSVSRLGRTAQIQTIFLLDFCLLQDIKSFKVLAVGKEKGGLYVLDSESFLSPIIDFYSKLYSRLCFVDKPIVNNINKTINYSAL</sequence>
<dbReference type="InterPro" id="IPR036875">
    <property type="entry name" value="Znf_CCHC_sf"/>
</dbReference>
<dbReference type="Proteomes" id="UP001454036">
    <property type="component" value="Unassembled WGS sequence"/>
</dbReference>
<evidence type="ECO:0000259" key="2">
    <source>
        <dbReference type="PROSITE" id="PS50158"/>
    </source>
</evidence>